<feature type="region of interest" description="Disordered" evidence="1">
    <location>
        <begin position="93"/>
        <end position="112"/>
    </location>
</feature>
<dbReference type="Proteomes" id="UP001304895">
    <property type="component" value="Unassembled WGS sequence"/>
</dbReference>
<accession>A0AAN6ZH38</accession>
<keyword evidence="2" id="KW-1133">Transmembrane helix</keyword>
<reference evidence="3" key="2">
    <citation type="submission" date="2023-05" db="EMBL/GenBank/DDBJ databases">
        <authorList>
            <consortium name="Lawrence Berkeley National Laboratory"/>
            <person name="Steindorff A."/>
            <person name="Hensen N."/>
            <person name="Bonometti L."/>
            <person name="Westerberg I."/>
            <person name="Brannstrom I.O."/>
            <person name="Guillou S."/>
            <person name="Cros-Aarteil S."/>
            <person name="Calhoun S."/>
            <person name="Haridas S."/>
            <person name="Kuo A."/>
            <person name="Mondo S."/>
            <person name="Pangilinan J."/>
            <person name="Riley R."/>
            <person name="Labutti K."/>
            <person name="Andreopoulos B."/>
            <person name="Lipzen A."/>
            <person name="Chen C."/>
            <person name="Yanf M."/>
            <person name="Daum C."/>
            <person name="Ng V."/>
            <person name="Clum A."/>
            <person name="Ohm R."/>
            <person name="Martin F."/>
            <person name="Silar P."/>
            <person name="Natvig D."/>
            <person name="Lalanne C."/>
            <person name="Gautier V."/>
            <person name="Ament-Velasquez S.L."/>
            <person name="Kruys A."/>
            <person name="Hutchinson M.I."/>
            <person name="Powell A.J."/>
            <person name="Barry K."/>
            <person name="Miller A.N."/>
            <person name="Grigoriev I.V."/>
            <person name="Debuchy R."/>
            <person name="Gladieux P."/>
            <person name="Thoren M.H."/>
            <person name="Johannesson H."/>
        </authorList>
    </citation>
    <scope>NUCLEOTIDE SEQUENCE</scope>
    <source>
        <strain evidence="3">CBS 123565</strain>
    </source>
</reference>
<evidence type="ECO:0000256" key="2">
    <source>
        <dbReference type="SAM" id="Phobius"/>
    </source>
</evidence>
<dbReference type="AlphaFoldDB" id="A0AAN6ZH38"/>
<gene>
    <name evidence="3" type="ORF">BT67DRAFT_27267</name>
</gene>
<feature type="compositionally biased region" description="Basic residues" evidence="1">
    <location>
        <begin position="98"/>
        <end position="112"/>
    </location>
</feature>
<name>A0AAN6ZH38_9PEZI</name>
<keyword evidence="2" id="KW-0812">Transmembrane</keyword>
<keyword evidence="2" id="KW-0472">Membrane</keyword>
<comment type="caution">
    <text evidence="3">The sequence shown here is derived from an EMBL/GenBank/DDBJ whole genome shotgun (WGS) entry which is preliminary data.</text>
</comment>
<keyword evidence="4" id="KW-1185">Reference proteome</keyword>
<sequence length="176" mass="18619">MRLPVAAAGVDRNRRSRTPAVGLATGRAARRAEATGVESTIAESTIAAEAARAARAALVLGDQGVRTLGFVMAHLLAVVALDTCDCQAVSKWPSESKPKKKEKRKKKRKKKKTKLTVARLRAIFAHMAELVTVAALHLCNVQRLRAVLGNVAFLVAVAATAAATTTLRAVTGEVTD</sequence>
<evidence type="ECO:0000313" key="3">
    <source>
        <dbReference type="EMBL" id="KAK4138935.1"/>
    </source>
</evidence>
<protein>
    <submittedName>
        <fullName evidence="3">Uncharacterized protein</fullName>
    </submittedName>
</protein>
<feature type="transmembrane region" description="Helical" evidence="2">
    <location>
        <begin position="118"/>
        <end position="138"/>
    </location>
</feature>
<feature type="transmembrane region" description="Helical" evidence="2">
    <location>
        <begin position="150"/>
        <end position="170"/>
    </location>
</feature>
<proteinExistence type="predicted"/>
<evidence type="ECO:0000313" key="4">
    <source>
        <dbReference type="Proteomes" id="UP001304895"/>
    </source>
</evidence>
<dbReference type="EMBL" id="MU853401">
    <property type="protein sequence ID" value="KAK4138935.1"/>
    <property type="molecule type" value="Genomic_DNA"/>
</dbReference>
<evidence type="ECO:0000256" key="1">
    <source>
        <dbReference type="SAM" id="MobiDB-lite"/>
    </source>
</evidence>
<reference evidence="3" key="1">
    <citation type="journal article" date="2023" name="Mol. Phylogenet. Evol.">
        <title>Genome-scale phylogeny and comparative genomics of the fungal order Sordariales.</title>
        <authorList>
            <person name="Hensen N."/>
            <person name="Bonometti L."/>
            <person name="Westerberg I."/>
            <person name="Brannstrom I.O."/>
            <person name="Guillou S."/>
            <person name="Cros-Aarteil S."/>
            <person name="Calhoun S."/>
            <person name="Haridas S."/>
            <person name="Kuo A."/>
            <person name="Mondo S."/>
            <person name="Pangilinan J."/>
            <person name="Riley R."/>
            <person name="LaButti K."/>
            <person name="Andreopoulos B."/>
            <person name="Lipzen A."/>
            <person name="Chen C."/>
            <person name="Yan M."/>
            <person name="Daum C."/>
            <person name="Ng V."/>
            <person name="Clum A."/>
            <person name="Steindorff A."/>
            <person name="Ohm R.A."/>
            <person name="Martin F."/>
            <person name="Silar P."/>
            <person name="Natvig D.O."/>
            <person name="Lalanne C."/>
            <person name="Gautier V."/>
            <person name="Ament-Velasquez S.L."/>
            <person name="Kruys A."/>
            <person name="Hutchinson M.I."/>
            <person name="Powell A.J."/>
            <person name="Barry K."/>
            <person name="Miller A.N."/>
            <person name="Grigoriev I.V."/>
            <person name="Debuchy R."/>
            <person name="Gladieux P."/>
            <person name="Hiltunen Thoren M."/>
            <person name="Johannesson H."/>
        </authorList>
    </citation>
    <scope>NUCLEOTIDE SEQUENCE</scope>
    <source>
        <strain evidence="3">CBS 123565</strain>
    </source>
</reference>
<organism evidence="3 4">
    <name type="scientific">Trichocladium antarcticum</name>
    <dbReference type="NCBI Taxonomy" id="1450529"/>
    <lineage>
        <taxon>Eukaryota</taxon>
        <taxon>Fungi</taxon>
        <taxon>Dikarya</taxon>
        <taxon>Ascomycota</taxon>
        <taxon>Pezizomycotina</taxon>
        <taxon>Sordariomycetes</taxon>
        <taxon>Sordariomycetidae</taxon>
        <taxon>Sordariales</taxon>
        <taxon>Chaetomiaceae</taxon>
        <taxon>Trichocladium</taxon>
    </lineage>
</organism>